<dbReference type="InterPro" id="IPR055130">
    <property type="entry name" value="PreP_C"/>
</dbReference>
<organism evidence="2 3">
    <name type="scientific">Candidatus Ornithospirochaeta stercoravium</name>
    <dbReference type="NCBI Taxonomy" id="2840897"/>
    <lineage>
        <taxon>Bacteria</taxon>
        <taxon>Pseudomonadati</taxon>
        <taxon>Spirochaetota</taxon>
        <taxon>Spirochaetia</taxon>
        <taxon>Spirochaetales</taxon>
        <taxon>Spirochaetaceae</taxon>
        <taxon>Spirochaetaceae incertae sedis</taxon>
        <taxon>Candidatus Ornithospirochaeta</taxon>
    </lineage>
</organism>
<comment type="caution">
    <text evidence="2">The sequence shown here is derived from an EMBL/GenBank/DDBJ whole genome shotgun (WGS) entry which is preliminary data.</text>
</comment>
<dbReference type="Pfam" id="PF00675">
    <property type="entry name" value="Peptidase_M16"/>
    <property type="match status" value="1"/>
</dbReference>
<dbReference type="PANTHER" id="PTHR43016">
    <property type="entry name" value="PRESEQUENCE PROTEASE"/>
    <property type="match status" value="1"/>
</dbReference>
<dbReference type="InterPro" id="IPR011249">
    <property type="entry name" value="Metalloenz_LuxS/M16"/>
</dbReference>
<dbReference type="Pfam" id="PF08367">
    <property type="entry name" value="M16C_assoc"/>
    <property type="match status" value="1"/>
</dbReference>
<dbReference type="AlphaFoldDB" id="A0A9D9ND73"/>
<proteinExistence type="predicted"/>
<dbReference type="InterPro" id="IPR013578">
    <property type="entry name" value="Peptidase_M16C_assoc"/>
</dbReference>
<dbReference type="GO" id="GO:0046872">
    <property type="term" value="F:metal ion binding"/>
    <property type="evidence" value="ECO:0007669"/>
    <property type="project" value="InterPro"/>
</dbReference>
<feature type="domain" description="Peptidase M16C associated" evidence="1">
    <location>
        <begin position="460"/>
        <end position="697"/>
    </location>
</feature>
<dbReference type="GO" id="GO:0006508">
    <property type="term" value="P:proteolysis"/>
    <property type="evidence" value="ECO:0007669"/>
    <property type="project" value="InterPro"/>
</dbReference>
<dbReference type="InterPro" id="IPR007863">
    <property type="entry name" value="Peptidase_M16_C"/>
</dbReference>
<reference evidence="2" key="1">
    <citation type="submission" date="2020-10" db="EMBL/GenBank/DDBJ databases">
        <authorList>
            <person name="Gilroy R."/>
        </authorList>
    </citation>
    <scope>NUCLEOTIDE SEQUENCE</scope>
    <source>
        <strain evidence="2">14700</strain>
    </source>
</reference>
<sequence>MHGFSKGQRISGFEVKSISPLPDYKAEGVLLEHRKTGFQVYFIDSPDNELFFSYTAYTPPANSKGISHIIEHTVLSGSRKYPVKDPFMLLVRNSCNTFLNALTGVDRTYYPAASTVKKDFDNLFSVYTDAVFSPLLREETFMQEGIRISSEGGMHFEGVVFSEMLGEMAEHEYVLASASTKPLFGNSPYQYESGGDARYIASLTYKEYLEAYNKFYSPANLSLFLYGDMDITPLLDMLDTEYLSVRDKGVRIARAGITPRWSEPRRFETASAAEDGAEDSSVMVSWLLGDNAEAGESTLLSLIVDILLGSPGCPLYKAIAESDLGKDLSSESGMCSSYRELAFSAGFSGARPEDAEKIEDFILSSLEDIAGKGLDQRAIEAAIRRMEFSLKEIPGGIPQGMRLFFQAEKALTFGSDPAAHLSPSLLIKGIRDKWKENPRFFDEWILKNLVDNTHRLLTVVRKDSGESERIEKSLSDTLQKRLGEYSSEKEESFRQFQHTPDKPRMIKKIPRLRREDLPRRFDRIAHHREGQIVSAPMMTGGVVYFDLVFDITDLDYASLDRANVLSRVLSMCALDDMDYSSVSTELRFLSGGYAFYVESGSDSDGNEKVFFVARLKALPEYLDEAAHLFARLLLKGIVGDRERVRAALVDIATDFSSSVVESGQTYASALAASRLTPSLYIGERLSGVTCWYTISDMLSSDLTVLADEIATIRDEVFTKSRLMIHVTSMESDEEMVCCISDSVFRLFPEGKAMGTASHPVPAVREDMARTISSSVSFISIVGKGPGIMEKESSAERIFLSMLSNTVLWSRIREKGGAYGTGAYSDYIERIFTFYTYRDPRLDQSIADFLTAPEALAVTDENLEDAVIGLLSRDLRPVSPAIRSLVDIRRILYGIKDEDRERKQKEALMLTADDIRRAAQAFSERLRRREYSIAVIGDRKAVEESSYDFETQSLPVK</sequence>
<dbReference type="Gene3D" id="3.30.830.10">
    <property type="entry name" value="Metalloenzyme, LuxS/M16 peptidase-like"/>
    <property type="match status" value="4"/>
</dbReference>
<dbReference type="Proteomes" id="UP000810292">
    <property type="component" value="Unassembled WGS sequence"/>
</dbReference>
<dbReference type="Pfam" id="PF05193">
    <property type="entry name" value="Peptidase_M16_C"/>
    <property type="match status" value="1"/>
</dbReference>
<dbReference type="EMBL" id="JADIMF010000055">
    <property type="protein sequence ID" value="MBO8468815.1"/>
    <property type="molecule type" value="Genomic_DNA"/>
</dbReference>
<dbReference type="PANTHER" id="PTHR43016:SF13">
    <property type="entry name" value="PRESEQUENCE PROTEASE, MITOCHONDRIAL"/>
    <property type="match status" value="1"/>
</dbReference>
<dbReference type="InterPro" id="IPR011765">
    <property type="entry name" value="Pept_M16_N"/>
</dbReference>
<dbReference type="SMART" id="SM01264">
    <property type="entry name" value="M16C_associated"/>
    <property type="match status" value="1"/>
</dbReference>
<protein>
    <submittedName>
        <fullName evidence="2">Insulinase family protein</fullName>
    </submittedName>
</protein>
<dbReference type="SUPFAM" id="SSF63411">
    <property type="entry name" value="LuxS/MPP-like metallohydrolase"/>
    <property type="match status" value="4"/>
</dbReference>
<evidence type="ECO:0000259" key="1">
    <source>
        <dbReference type="SMART" id="SM01264"/>
    </source>
</evidence>
<name>A0A9D9ND73_9SPIO</name>
<dbReference type="Pfam" id="PF22516">
    <property type="entry name" value="PreP_C"/>
    <property type="match status" value="1"/>
</dbReference>
<accession>A0A9D9ND73</accession>
<reference evidence="2" key="2">
    <citation type="journal article" date="2021" name="PeerJ">
        <title>Extensive microbial diversity within the chicken gut microbiome revealed by metagenomics and culture.</title>
        <authorList>
            <person name="Gilroy R."/>
            <person name="Ravi A."/>
            <person name="Getino M."/>
            <person name="Pursley I."/>
            <person name="Horton D.L."/>
            <person name="Alikhan N.F."/>
            <person name="Baker D."/>
            <person name="Gharbi K."/>
            <person name="Hall N."/>
            <person name="Watson M."/>
            <person name="Adriaenssens E.M."/>
            <person name="Foster-Nyarko E."/>
            <person name="Jarju S."/>
            <person name="Secka A."/>
            <person name="Antonio M."/>
            <person name="Oren A."/>
            <person name="Chaudhuri R.R."/>
            <person name="La Ragione R."/>
            <person name="Hildebrand F."/>
            <person name="Pallen M.J."/>
        </authorList>
    </citation>
    <scope>NUCLEOTIDE SEQUENCE</scope>
    <source>
        <strain evidence="2">14700</strain>
    </source>
</reference>
<evidence type="ECO:0000313" key="2">
    <source>
        <dbReference type="EMBL" id="MBO8468815.1"/>
    </source>
</evidence>
<evidence type="ECO:0000313" key="3">
    <source>
        <dbReference type="Proteomes" id="UP000810292"/>
    </source>
</evidence>
<gene>
    <name evidence="2" type="ORF">IAA72_03410</name>
</gene>